<dbReference type="AlphaFoldDB" id="A0A087LZ55"/>
<keyword evidence="2" id="KW-1133">Transmembrane helix</keyword>
<dbReference type="OrthoDB" id="7949448at2"/>
<reference evidence="3 4" key="1">
    <citation type="submission" date="2014-08" db="EMBL/GenBank/DDBJ databases">
        <authorList>
            <person name="Hassan Y.I."/>
            <person name="Lepp D."/>
            <person name="Zhou T."/>
        </authorList>
    </citation>
    <scope>NUCLEOTIDE SEQUENCE [LARGE SCALE GENOMIC DNA]</scope>
    <source>
        <strain evidence="3 4">IFO13584</strain>
    </source>
</reference>
<accession>A0A087LZ55</accession>
<evidence type="ECO:0000313" key="3">
    <source>
        <dbReference type="EMBL" id="KFL29908.1"/>
    </source>
</evidence>
<keyword evidence="2" id="KW-0472">Membrane</keyword>
<dbReference type="RefSeq" id="WP_035085376.1">
    <property type="nucleotide sequence ID" value="NZ_JQGC01000017.1"/>
</dbReference>
<keyword evidence="4" id="KW-1185">Reference proteome</keyword>
<dbReference type="EMBL" id="JQGC01000017">
    <property type="protein sequence ID" value="KFL29908.1"/>
    <property type="molecule type" value="Genomic_DNA"/>
</dbReference>
<evidence type="ECO:0000256" key="2">
    <source>
        <dbReference type="SAM" id="Phobius"/>
    </source>
</evidence>
<organism evidence="3 4">
    <name type="scientific">Devosia riboflavina</name>
    <dbReference type="NCBI Taxonomy" id="46914"/>
    <lineage>
        <taxon>Bacteria</taxon>
        <taxon>Pseudomonadati</taxon>
        <taxon>Pseudomonadota</taxon>
        <taxon>Alphaproteobacteria</taxon>
        <taxon>Hyphomicrobiales</taxon>
        <taxon>Devosiaceae</taxon>
        <taxon>Devosia</taxon>
    </lineage>
</organism>
<dbReference type="Proteomes" id="UP000028981">
    <property type="component" value="Unassembled WGS sequence"/>
</dbReference>
<feature type="region of interest" description="Disordered" evidence="1">
    <location>
        <begin position="1"/>
        <end position="23"/>
    </location>
</feature>
<comment type="caution">
    <text evidence="3">The sequence shown here is derived from an EMBL/GenBank/DDBJ whole genome shotgun (WGS) entry which is preliminary data.</text>
</comment>
<proteinExistence type="predicted"/>
<protein>
    <submittedName>
        <fullName evidence="3">Uncharacterized protein</fullName>
    </submittedName>
</protein>
<evidence type="ECO:0000313" key="4">
    <source>
        <dbReference type="Proteomes" id="UP000028981"/>
    </source>
</evidence>
<gene>
    <name evidence="3" type="ORF">JP75_17500</name>
</gene>
<feature type="transmembrane region" description="Helical" evidence="2">
    <location>
        <begin position="47"/>
        <end position="69"/>
    </location>
</feature>
<evidence type="ECO:0000256" key="1">
    <source>
        <dbReference type="SAM" id="MobiDB-lite"/>
    </source>
</evidence>
<name>A0A087LZ55_9HYPH</name>
<sequence>MDDKPSEKTSPETGNAGEAPDVLVGDIDSPALASVRRHRRRRRLKKSLIFGICAAVIGLASLAASAWIYTDMRREMLRVSTEIAQLRLSLDLYVQRGAQTIPAPVAEQAPDTAALSALENRLAILEQNWRGVAAAAEAVPTATPAASGPTASTESDGDCLPSGMRLLVASGDSYPVCGTETTIEVMNVNNGYISLTDGTTVPSGGTVPLPGTACMIAVTSGGDEATTGFAEIRVTC</sequence>
<feature type="compositionally biased region" description="Basic and acidic residues" evidence="1">
    <location>
        <begin position="1"/>
        <end position="10"/>
    </location>
</feature>
<keyword evidence="2" id="KW-0812">Transmembrane</keyword>